<dbReference type="EMBL" id="CP159342">
    <property type="protein sequence ID" value="XCH77122.1"/>
    <property type="molecule type" value="Genomic_DNA"/>
</dbReference>
<organism evidence="2">
    <name type="scientific">Micromonospora sp. CCTCC AA 2012012</name>
    <dbReference type="NCBI Taxonomy" id="3111921"/>
    <lineage>
        <taxon>Bacteria</taxon>
        <taxon>Bacillati</taxon>
        <taxon>Actinomycetota</taxon>
        <taxon>Actinomycetes</taxon>
        <taxon>Micromonosporales</taxon>
        <taxon>Micromonosporaceae</taxon>
        <taxon>Micromonospora</taxon>
    </lineage>
</organism>
<protein>
    <recommendedName>
        <fullName evidence="3">DUF559 domain-containing protein</fullName>
    </recommendedName>
</protein>
<reference evidence="1" key="1">
    <citation type="submission" date="2024-01" db="EMBL/GenBank/DDBJ databases">
        <title>The genome sequence of Micromonospora mangrovi CCTCC AA 2012012.</title>
        <authorList>
            <person name="Gao J."/>
        </authorList>
    </citation>
    <scope>NUCLEOTIDE SEQUENCE</scope>
    <source>
        <strain evidence="1">CCTCC AA 2012012</strain>
    </source>
</reference>
<reference evidence="2" key="2">
    <citation type="submission" date="2024-06" db="EMBL/GenBank/DDBJ databases">
        <title>Micromonospora mangrovi CCTCC AA 2012012 genome sequences.</title>
        <authorList>
            <person name="Gao J."/>
        </authorList>
    </citation>
    <scope>NUCLEOTIDE SEQUENCE</scope>
    <source>
        <strain evidence="2">CCTCC AA 2012012</strain>
    </source>
</reference>
<gene>
    <name evidence="2" type="ORF">ABUL08_13865</name>
    <name evidence="1" type="ORF">VK199_13805</name>
</gene>
<evidence type="ECO:0008006" key="3">
    <source>
        <dbReference type="Google" id="ProtNLM"/>
    </source>
</evidence>
<proteinExistence type="predicted"/>
<dbReference type="AlphaFoldDB" id="A0AAU8HM60"/>
<dbReference type="Gene3D" id="3.40.960.10">
    <property type="entry name" value="VSR Endonuclease"/>
    <property type="match status" value="1"/>
</dbReference>
<dbReference type="RefSeq" id="WP_350938124.1">
    <property type="nucleotide sequence ID" value="NZ_CP157762.1"/>
</dbReference>
<sequence length="301" mass="33666">MARHPRRPAELAGKVFFARDVIQRGLLTRNELRSSAWRQVFHNVYADARLPISHGTRCRAAASWLFPPGCVVAGRSAVALLGGPTPGPDEPVEVLVDPASRFGPLAGLLIHVCRWSEDDVQRIEQIPVTSAVRTCWDLACWLDVVEAVALVDALVHAGLVRLPQLTAYLTRRRGTRGVRRFAEVLSLVDGGAESLPESRLRVRLVQAGLPRPVTQHVIERGNRFVARVDLAWPELKVAVEYDGLWHRDPDQFHRDRQRLNKLLGNDWIVLHVTSKRMKEDFPAVLAEIRAALTARRAARTA</sequence>
<dbReference type="SUPFAM" id="SSF52980">
    <property type="entry name" value="Restriction endonuclease-like"/>
    <property type="match status" value="1"/>
</dbReference>
<name>A0AAU8HM60_9ACTN</name>
<dbReference type="EMBL" id="CP157762">
    <property type="protein sequence ID" value="XBP96417.1"/>
    <property type="molecule type" value="Genomic_DNA"/>
</dbReference>
<accession>A0AAU8HM60</accession>
<dbReference type="InterPro" id="IPR011335">
    <property type="entry name" value="Restrct_endonuc-II-like"/>
</dbReference>
<evidence type="ECO:0000313" key="2">
    <source>
        <dbReference type="EMBL" id="XCH77122.1"/>
    </source>
</evidence>
<evidence type="ECO:0000313" key="1">
    <source>
        <dbReference type="EMBL" id="XBP96417.1"/>
    </source>
</evidence>